<name>A0AAE7WA43_9CAUD</name>
<protein>
    <submittedName>
        <fullName evidence="1">Uncharacterized protein</fullName>
    </submittedName>
</protein>
<dbReference type="Proteomes" id="UP000827626">
    <property type="component" value="Segment"/>
</dbReference>
<sequence>MKMKSKNPSKLRVVVSRNVFNNPLYSIQEKVCFFFWKSCYVELHSPKKVREVLKSWGVNYKDVNYVQK</sequence>
<accession>A0AAE7WA43</accession>
<gene>
    <name evidence="1" type="ORF">SARAHDANIELLE_30</name>
</gene>
<proteinExistence type="predicted"/>
<dbReference type="EMBL" id="MW749010">
    <property type="protein sequence ID" value="QYA57458.1"/>
    <property type="molecule type" value="Genomic_DNA"/>
</dbReference>
<evidence type="ECO:0000313" key="2">
    <source>
        <dbReference type="Proteomes" id="UP000827626"/>
    </source>
</evidence>
<keyword evidence="2" id="KW-1185">Reference proteome</keyword>
<evidence type="ECO:0000313" key="1">
    <source>
        <dbReference type="EMBL" id="QYA57458.1"/>
    </source>
</evidence>
<organism evidence="1 2">
    <name type="scientific">Hafnia phage vB_HpaM_SarahDanielle</name>
    <dbReference type="NCBI Taxonomy" id="2836113"/>
    <lineage>
        <taxon>Viruses</taxon>
        <taxon>Duplodnaviria</taxon>
        <taxon>Heunggongvirae</taxon>
        <taxon>Uroviricota</taxon>
        <taxon>Caudoviricetes</taxon>
        <taxon>Andersonviridae</taxon>
        <taxon>Andersonviridae incertae sedis</taxon>
        <taxon>Daniellevirus</taxon>
        <taxon>Daniellevirus danielle</taxon>
    </lineage>
</organism>
<reference evidence="1" key="1">
    <citation type="submission" date="2021-03" db="EMBL/GenBank/DDBJ databases">
        <authorList>
            <person name="Thompson D.W."/>
            <person name="Brown H.M.F."/>
            <person name="Thompson S.D."/>
            <person name="Grose J.H."/>
        </authorList>
    </citation>
    <scope>NUCLEOTIDE SEQUENCE</scope>
</reference>